<gene>
    <name evidence="1" type="ORF">SDC9_80036</name>
</gene>
<comment type="caution">
    <text evidence="1">The sequence shown here is derived from an EMBL/GenBank/DDBJ whole genome shotgun (WGS) entry which is preliminary data.</text>
</comment>
<accession>A0A644Z0D3</accession>
<dbReference type="AlphaFoldDB" id="A0A644Z0D3"/>
<protein>
    <submittedName>
        <fullName evidence="1">Uncharacterized protein</fullName>
    </submittedName>
</protein>
<sequence>MWEIDDVAALQRVSEKAGCTREADHLDQS</sequence>
<name>A0A644Z0D3_9ZZZZ</name>
<organism evidence="1">
    <name type="scientific">bioreactor metagenome</name>
    <dbReference type="NCBI Taxonomy" id="1076179"/>
    <lineage>
        <taxon>unclassified sequences</taxon>
        <taxon>metagenomes</taxon>
        <taxon>ecological metagenomes</taxon>
    </lineage>
</organism>
<dbReference type="EMBL" id="VSSQ01006667">
    <property type="protein sequence ID" value="MPM33461.1"/>
    <property type="molecule type" value="Genomic_DNA"/>
</dbReference>
<evidence type="ECO:0000313" key="1">
    <source>
        <dbReference type="EMBL" id="MPM33461.1"/>
    </source>
</evidence>
<proteinExistence type="predicted"/>
<reference evidence="1" key="1">
    <citation type="submission" date="2019-08" db="EMBL/GenBank/DDBJ databases">
        <authorList>
            <person name="Kucharzyk K."/>
            <person name="Murdoch R.W."/>
            <person name="Higgins S."/>
            <person name="Loffler F."/>
        </authorList>
    </citation>
    <scope>NUCLEOTIDE SEQUENCE</scope>
</reference>